<dbReference type="PANTHER" id="PTHR30385:SF4">
    <property type="entry name" value="RNA POLYMERASE SIGMA-E FACTOR"/>
    <property type="match status" value="1"/>
</dbReference>
<dbReference type="RefSeq" id="YP_009151727.1">
    <property type="nucleotide sequence ID" value="NC_027374.1"/>
</dbReference>
<keyword evidence="4" id="KW-0804">Transcription</keyword>
<dbReference type="InterPro" id="IPR013325">
    <property type="entry name" value="RNA_pol_sigma_r2"/>
</dbReference>
<evidence type="ECO:0000256" key="1">
    <source>
        <dbReference type="ARBA" id="ARBA00023015"/>
    </source>
</evidence>
<dbReference type="InterPro" id="IPR007627">
    <property type="entry name" value="RNA_pol_sigma70_r2"/>
</dbReference>
<dbReference type="GeneID" id="24608139"/>
<sequence>MTRVEFLTNEEMVELVIQAQAGSEDAENAIIKNCERLIAQHIRGWAGGGHDLEDLQQVAYIGLLHAIREFDTNKDNKFLSYALPCAKGAVKRFMRDNGPVKVPRTIKELAAKIKKEKLEQHSVKDIMEQLSVPKEKHVVDAIYFIQLKSGKPMSLDTTIVANDYNGDQEISLGDMLAGDINGGLYGEDWVDVFISNEVLSLSLRALSDQERQVITYRYFDLLNQTETGKLLGVSQMHISRLEKRALDKLAEYMGYSDRRKARTKIKEEVHDKTGARLGVKGNPKGDRERAIKLLQETDMFCSEISRETGVPAGTMFGLSKQYRSKEKNAAVKYRALEKGRQVRQANRELVAVQ</sequence>
<accession>A0A0A0RNH9</accession>
<dbReference type="NCBIfam" id="TIGR02937">
    <property type="entry name" value="sigma70-ECF"/>
    <property type="match status" value="1"/>
</dbReference>
<name>A0A0A0RNH9_9CAUD</name>
<dbReference type="GO" id="GO:0006352">
    <property type="term" value="P:DNA-templated transcription initiation"/>
    <property type="evidence" value="ECO:0007669"/>
    <property type="project" value="InterPro"/>
</dbReference>
<proteinExistence type="predicted"/>
<evidence type="ECO:0000256" key="4">
    <source>
        <dbReference type="ARBA" id="ARBA00023163"/>
    </source>
</evidence>
<evidence type="ECO:0000256" key="2">
    <source>
        <dbReference type="ARBA" id="ARBA00023082"/>
    </source>
</evidence>
<dbReference type="Pfam" id="PF04545">
    <property type="entry name" value="Sigma70_r4"/>
    <property type="match status" value="1"/>
</dbReference>
<dbReference type="Gene3D" id="1.20.120.1810">
    <property type="match status" value="1"/>
</dbReference>
<dbReference type="PROSITE" id="PS00716">
    <property type="entry name" value="SIGMA70_2"/>
    <property type="match status" value="1"/>
</dbReference>
<dbReference type="GO" id="GO:0003677">
    <property type="term" value="F:DNA binding"/>
    <property type="evidence" value="ECO:0007669"/>
    <property type="project" value="UniProtKB-KW"/>
</dbReference>
<dbReference type="OrthoDB" id="29912at10239"/>
<keyword evidence="7" id="KW-1185">Reference proteome</keyword>
<keyword evidence="2" id="KW-0731">Sigma factor</keyword>
<dbReference type="EMBL" id="KM236246">
    <property type="protein sequence ID" value="AIW03562.1"/>
    <property type="molecule type" value="Genomic_DNA"/>
</dbReference>
<dbReference type="GO" id="GO:0016987">
    <property type="term" value="F:sigma factor activity"/>
    <property type="evidence" value="ECO:0007669"/>
    <property type="project" value="UniProtKB-KW"/>
</dbReference>
<dbReference type="InterPro" id="IPR007630">
    <property type="entry name" value="RNA_pol_sigma70_r4"/>
</dbReference>
<dbReference type="InterPro" id="IPR014284">
    <property type="entry name" value="RNA_pol_sigma-70_dom"/>
</dbReference>
<evidence type="ECO:0000259" key="5">
    <source>
        <dbReference type="PROSITE" id="PS00716"/>
    </source>
</evidence>
<dbReference type="PRINTS" id="PR00046">
    <property type="entry name" value="SIGMA70FCT"/>
</dbReference>
<dbReference type="PANTHER" id="PTHR30385">
    <property type="entry name" value="SIGMA FACTOR F FLAGELLAR"/>
    <property type="match status" value="1"/>
</dbReference>
<dbReference type="Pfam" id="PF04542">
    <property type="entry name" value="Sigma70_r2"/>
    <property type="match status" value="1"/>
</dbReference>
<dbReference type="Gene3D" id="1.20.140.160">
    <property type="match status" value="1"/>
</dbReference>
<dbReference type="CDD" id="cd06171">
    <property type="entry name" value="Sigma70_r4"/>
    <property type="match status" value="1"/>
</dbReference>
<dbReference type="Proteomes" id="UP000030207">
    <property type="component" value="Segment"/>
</dbReference>
<reference evidence="6 7" key="1">
    <citation type="submission" date="2014-07" db="EMBL/GenBank/DDBJ databases">
        <title>Complete Genome of Bacillus megaterium Myophage Moonbeam.</title>
        <authorList>
            <person name="Cadungog J.N."/>
            <person name="Khatemi B.E."/>
            <person name="Hernandez A.C."/>
            <person name="Everett G.F.K."/>
        </authorList>
    </citation>
    <scope>NUCLEOTIDE SEQUENCE [LARGE SCALE GENOMIC DNA]</scope>
</reference>
<protein>
    <submittedName>
        <fullName evidence="6">RNA polymerase sigma factor</fullName>
    </submittedName>
</protein>
<evidence type="ECO:0000313" key="7">
    <source>
        <dbReference type="Proteomes" id="UP000030207"/>
    </source>
</evidence>
<keyword evidence="1" id="KW-0805">Transcription regulation</keyword>
<organism evidence="6 7">
    <name type="scientific">Bacillus phage Moonbeam</name>
    <dbReference type="NCBI Taxonomy" id="1540091"/>
    <lineage>
        <taxon>Viruses</taxon>
        <taxon>Duplodnaviria</taxon>
        <taxon>Heunggongvirae</taxon>
        <taxon>Uroviricota</taxon>
        <taxon>Caudoviricetes</taxon>
        <taxon>Herelleviridae</taxon>
        <taxon>Bastillevirinae</taxon>
        <taxon>Moonbeamvirus</taxon>
        <taxon>Moonbeamvirus moonbeam</taxon>
    </lineage>
</organism>
<evidence type="ECO:0000313" key="6">
    <source>
        <dbReference type="EMBL" id="AIW03562.1"/>
    </source>
</evidence>
<evidence type="ECO:0000256" key="3">
    <source>
        <dbReference type="ARBA" id="ARBA00023125"/>
    </source>
</evidence>
<gene>
    <name evidence="6" type="ORF">CPT_Moonbeam164</name>
</gene>
<dbReference type="KEGG" id="vg:24608139"/>
<feature type="domain" description="RNA polymerase sigma-70" evidence="5">
    <location>
        <begin position="223"/>
        <end position="249"/>
    </location>
</feature>
<dbReference type="InterPro" id="IPR013324">
    <property type="entry name" value="RNA_pol_sigma_r3/r4-like"/>
</dbReference>
<keyword evidence="3" id="KW-0238">DNA-binding</keyword>
<dbReference type="SUPFAM" id="SSF88659">
    <property type="entry name" value="Sigma3 and sigma4 domains of RNA polymerase sigma factors"/>
    <property type="match status" value="1"/>
</dbReference>
<dbReference type="InterPro" id="IPR000943">
    <property type="entry name" value="RNA_pol_sigma70"/>
</dbReference>
<dbReference type="SUPFAM" id="SSF88946">
    <property type="entry name" value="Sigma2 domain of RNA polymerase sigma factors"/>
    <property type="match status" value="1"/>
</dbReference>